<reference evidence="9 10" key="1">
    <citation type="submission" date="2019-03" db="EMBL/GenBank/DDBJ databases">
        <title>An improved genome assembly of the fluke Schistosoma japonicum.</title>
        <authorList>
            <person name="Hu W."/>
            <person name="Luo F."/>
            <person name="Yin M."/>
            <person name="Mo X."/>
            <person name="Sun C."/>
            <person name="Wu Q."/>
            <person name="Zhu B."/>
            <person name="Xiang M."/>
            <person name="Wang J."/>
            <person name="Wang Y."/>
            <person name="Zhang T."/>
            <person name="Xu B."/>
            <person name="Zheng H."/>
            <person name="Feng Z."/>
        </authorList>
    </citation>
    <scope>NUCLEOTIDE SEQUENCE [LARGE SCALE GENOMIC DNA]</scope>
    <source>
        <strain evidence="9">HuSjv2</strain>
        <tissue evidence="9">Worms</tissue>
    </source>
</reference>
<dbReference type="PANTHER" id="PTHR10259">
    <property type="entry name" value="THIOPURINE S-METHYLTRANSFERASE"/>
    <property type="match status" value="1"/>
</dbReference>
<dbReference type="GO" id="GO:0008119">
    <property type="term" value="F:thiopurine S-methyltransferase activity"/>
    <property type="evidence" value="ECO:0007669"/>
    <property type="project" value="UniProtKB-EC"/>
</dbReference>
<dbReference type="GO" id="GO:0032259">
    <property type="term" value="P:methylation"/>
    <property type="evidence" value="ECO:0007669"/>
    <property type="project" value="UniProtKB-KW"/>
</dbReference>
<dbReference type="AlphaFoldDB" id="A0A4Z2CTH9"/>
<accession>A0A4Z2CTH9</accession>
<evidence type="ECO:0000313" key="9">
    <source>
        <dbReference type="EMBL" id="TNN07404.1"/>
    </source>
</evidence>
<dbReference type="STRING" id="6182.A0A4Z2CTH9"/>
<evidence type="ECO:0000256" key="5">
    <source>
        <dbReference type="ARBA" id="ARBA00022490"/>
    </source>
</evidence>
<evidence type="ECO:0000256" key="3">
    <source>
        <dbReference type="ARBA" id="ARBA00008145"/>
    </source>
</evidence>
<evidence type="ECO:0000313" key="10">
    <source>
        <dbReference type="Proteomes" id="UP000311919"/>
    </source>
</evidence>
<evidence type="ECO:0000256" key="1">
    <source>
        <dbReference type="ARBA" id="ARBA00000903"/>
    </source>
</evidence>
<dbReference type="OrthoDB" id="276151at2759"/>
<keyword evidence="5" id="KW-0963">Cytoplasm</keyword>
<sequence length="236" mass="28087">MDYEFCSFTSESWLRRWDTNQTGWHINFVHRSLIAFWNELCPNDTPANKLFVPLCGKSVDMEWLYQNKSCQIIGCDIAENPLRQFVNDHKSLNMKERLVYFKNGENVLMFHTDDNRLRLYCCSLFSMDSAPEEPFNLIWDRGSFVAIHPSLRSNYVTLITNITTKDVRWLQETLNYPPGVHNTAPCSSTDEEMKLLYNKYYNMKLLQYEDIKFHLFPNAEYCYVRLLLFTKRQSHQ</sequence>
<dbReference type="InterPro" id="IPR029063">
    <property type="entry name" value="SAM-dependent_MTases_sf"/>
</dbReference>
<evidence type="ECO:0000256" key="4">
    <source>
        <dbReference type="ARBA" id="ARBA00011905"/>
    </source>
</evidence>
<proteinExistence type="inferred from homology"/>
<keyword evidence="7 9" id="KW-0808">Transferase</keyword>
<evidence type="ECO:0000256" key="2">
    <source>
        <dbReference type="ARBA" id="ARBA00004496"/>
    </source>
</evidence>
<dbReference type="Proteomes" id="UP000311919">
    <property type="component" value="Unassembled WGS sequence"/>
</dbReference>
<evidence type="ECO:0000256" key="7">
    <source>
        <dbReference type="ARBA" id="ARBA00022679"/>
    </source>
</evidence>
<organism evidence="9 10">
    <name type="scientific">Schistosoma japonicum</name>
    <name type="common">Blood fluke</name>
    <dbReference type="NCBI Taxonomy" id="6182"/>
    <lineage>
        <taxon>Eukaryota</taxon>
        <taxon>Metazoa</taxon>
        <taxon>Spiralia</taxon>
        <taxon>Lophotrochozoa</taxon>
        <taxon>Platyhelminthes</taxon>
        <taxon>Trematoda</taxon>
        <taxon>Digenea</taxon>
        <taxon>Strigeidida</taxon>
        <taxon>Schistosomatoidea</taxon>
        <taxon>Schistosomatidae</taxon>
        <taxon>Schistosoma</taxon>
    </lineage>
</organism>
<evidence type="ECO:0000256" key="6">
    <source>
        <dbReference type="ARBA" id="ARBA00022603"/>
    </source>
</evidence>
<protein>
    <recommendedName>
        <fullName evidence="4">thiopurine S-methyltransferase</fullName>
        <ecNumber evidence="4">2.1.1.67</ecNumber>
    </recommendedName>
</protein>
<name>A0A4Z2CTH9_SCHJA</name>
<dbReference type="PANTHER" id="PTHR10259:SF11">
    <property type="entry name" value="THIOPURINE S-METHYLTRANSFERASE"/>
    <property type="match status" value="1"/>
</dbReference>
<keyword evidence="10" id="KW-1185">Reference proteome</keyword>
<dbReference type="Gene3D" id="3.40.50.150">
    <property type="entry name" value="Vaccinia Virus protein VP39"/>
    <property type="match status" value="1"/>
</dbReference>
<evidence type="ECO:0000256" key="8">
    <source>
        <dbReference type="ARBA" id="ARBA00022691"/>
    </source>
</evidence>
<comment type="catalytic activity">
    <reaction evidence="1">
        <text>S-adenosyl-L-methionine + a thiopurine = S-adenosyl-L-homocysteine + a thiopurine S-methylether.</text>
        <dbReference type="EC" id="2.1.1.67"/>
    </reaction>
</comment>
<comment type="subcellular location">
    <subcellularLocation>
        <location evidence="2">Cytoplasm</location>
    </subcellularLocation>
</comment>
<comment type="caution">
    <text evidence="9">The sequence shown here is derived from an EMBL/GenBank/DDBJ whole genome shotgun (WGS) entry which is preliminary data.</text>
</comment>
<comment type="similarity">
    <text evidence="3">Belongs to the class I-like SAM-binding methyltransferase superfamily. TPMT family.</text>
</comment>
<dbReference type="GO" id="GO:0005737">
    <property type="term" value="C:cytoplasm"/>
    <property type="evidence" value="ECO:0007669"/>
    <property type="project" value="UniProtKB-SubCell"/>
</dbReference>
<gene>
    <name evidence="9" type="ORF">EWB00_007752</name>
</gene>
<dbReference type="Pfam" id="PF05724">
    <property type="entry name" value="TPMT"/>
    <property type="match status" value="1"/>
</dbReference>
<keyword evidence="8" id="KW-0949">S-adenosyl-L-methionine</keyword>
<dbReference type="FunFam" id="3.40.50.150:FF:000101">
    <property type="entry name" value="Thiopurine S-methyltransferase"/>
    <property type="match status" value="1"/>
</dbReference>
<dbReference type="InterPro" id="IPR008854">
    <property type="entry name" value="TPMT"/>
</dbReference>
<dbReference type="PROSITE" id="PS51585">
    <property type="entry name" value="SAM_MT_TPMT"/>
    <property type="match status" value="1"/>
</dbReference>
<dbReference type="EC" id="2.1.1.67" evidence="4"/>
<dbReference type="EMBL" id="SKCS01000431">
    <property type="protein sequence ID" value="TNN07404.1"/>
    <property type="molecule type" value="Genomic_DNA"/>
</dbReference>
<dbReference type="SUPFAM" id="SSF53335">
    <property type="entry name" value="S-adenosyl-L-methionine-dependent methyltransferases"/>
    <property type="match status" value="1"/>
</dbReference>
<keyword evidence="6 9" id="KW-0489">Methyltransferase</keyword>